<proteinExistence type="predicted"/>
<dbReference type="Proteomes" id="UP000632222">
    <property type="component" value="Unassembled WGS sequence"/>
</dbReference>
<evidence type="ECO:0000256" key="1">
    <source>
        <dbReference type="SAM" id="Phobius"/>
    </source>
</evidence>
<name>A0ABQ2DFM8_9DEIO</name>
<sequence>MKRLIYPAYALLIAGVFLPYVALSPVPWTGLSAEEHQNLLTFFPWIQLHVQVSKMSVVNPSLALIFLACALPAGLKPGTHRHPVVWRLFSLAGFWVVLNAVGAWNSMHALQVQVTAQAAYIKMGVPQGPLLTFGAGFYTHVLGMALLMIELFRSQKVQSRHQMQTA</sequence>
<evidence type="ECO:0000313" key="3">
    <source>
        <dbReference type="Proteomes" id="UP000632222"/>
    </source>
</evidence>
<dbReference type="EMBL" id="BMOD01000028">
    <property type="protein sequence ID" value="GGJ54137.1"/>
    <property type="molecule type" value="Genomic_DNA"/>
</dbReference>
<feature type="transmembrane region" description="Helical" evidence="1">
    <location>
        <begin position="57"/>
        <end position="75"/>
    </location>
</feature>
<accession>A0ABQ2DFM8</accession>
<comment type="caution">
    <text evidence="2">The sequence shown here is derived from an EMBL/GenBank/DDBJ whole genome shotgun (WGS) entry which is preliminary data.</text>
</comment>
<keyword evidence="1" id="KW-1133">Transmembrane helix</keyword>
<gene>
    <name evidence="2" type="ORF">GCM10008938_45230</name>
</gene>
<feature type="transmembrane region" description="Helical" evidence="1">
    <location>
        <begin position="130"/>
        <end position="152"/>
    </location>
</feature>
<evidence type="ECO:0000313" key="2">
    <source>
        <dbReference type="EMBL" id="GGJ54137.1"/>
    </source>
</evidence>
<reference evidence="3" key="1">
    <citation type="journal article" date="2019" name="Int. J. Syst. Evol. Microbiol.">
        <title>The Global Catalogue of Microorganisms (GCM) 10K type strain sequencing project: providing services to taxonomists for standard genome sequencing and annotation.</title>
        <authorList>
            <consortium name="The Broad Institute Genomics Platform"/>
            <consortium name="The Broad Institute Genome Sequencing Center for Infectious Disease"/>
            <person name="Wu L."/>
            <person name="Ma J."/>
        </authorList>
    </citation>
    <scope>NUCLEOTIDE SEQUENCE [LARGE SCALE GENOMIC DNA]</scope>
    <source>
        <strain evidence="3">JCM 14370</strain>
    </source>
</reference>
<keyword evidence="1" id="KW-0472">Membrane</keyword>
<protein>
    <submittedName>
        <fullName evidence="2">Uncharacterized protein</fullName>
    </submittedName>
</protein>
<dbReference type="RefSeq" id="WP_189007415.1">
    <property type="nucleotide sequence ID" value="NZ_BMOD01000028.1"/>
</dbReference>
<keyword evidence="3" id="KW-1185">Reference proteome</keyword>
<feature type="transmembrane region" description="Helical" evidence="1">
    <location>
        <begin position="84"/>
        <end position="104"/>
    </location>
</feature>
<keyword evidence="1" id="KW-0812">Transmembrane</keyword>
<organism evidence="2 3">
    <name type="scientific">Deinococcus roseus</name>
    <dbReference type="NCBI Taxonomy" id="392414"/>
    <lineage>
        <taxon>Bacteria</taxon>
        <taxon>Thermotogati</taxon>
        <taxon>Deinococcota</taxon>
        <taxon>Deinococci</taxon>
        <taxon>Deinococcales</taxon>
        <taxon>Deinococcaceae</taxon>
        <taxon>Deinococcus</taxon>
    </lineage>
</organism>